<dbReference type="AlphaFoldDB" id="A0A229FWX8"/>
<proteinExistence type="inferred from homology"/>
<name>A0A229FWX8_9BURK</name>
<keyword evidence="3" id="KW-0479">Metal-binding</keyword>
<dbReference type="InterPro" id="IPR004881">
    <property type="entry name" value="Ribosome_biogen_GTPase_RsgA"/>
</dbReference>
<dbReference type="CDD" id="cd01854">
    <property type="entry name" value="YjeQ_EngC"/>
    <property type="match status" value="1"/>
</dbReference>
<feature type="domain" description="CP-type G" evidence="5">
    <location>
        <begin position="69"/>
        <end position="250"/>
    </location>
</feature>
<protein>
    <recommendedName>
        <fullName evidence="3">Small ribosomal subunit biogenesis GTPase RsgA</fullName>
        <ecNumber evidence="3">3.6.1.-</ecNumber>
    </recommendedName>
</protein>
<sequence length="324" mass="35157">MKSFKALLVASYGRHYLARAIEGQADISPQALYQVTSRGKQHLGAVGDILEVQETGPEQAVIEKIVERKNLLYRSDAYKSKSIASNVDQILIVLATEPGFSPDLLGRAVIAAETAGIIPRIILNKCDLPNKLPAARKMLEPYIAMGYPVHEMSVKHDPASVEALLPHVQGRVSVLVGQSGMGKSTLLNALIPDAAAQTQEHSKKLDSGKHTTTACRYYDLPPAKESTSAETTSTNSFAGALIDSPGFQEFGLAHLSESELQHAFIEFRPLLGKCKFHNCSHGDEPGCVVRSAVDAGTISAQRVELFRQLRHESHNADTIQAKLK</sequence>
<feature type="binding site" evidence="3">
    <location>
        <position position="274"/>
    </location>
    <ligand>
        <name>Zn(2+)</name>
        <dbReference type="ChEBI" id="CHEBI:29105"/>
    </ligand>
</feature>
<comment type="similarity">
    <text evidence="3">Belongs to the TRAFAC class YlqF/YawG GTPase family. RsgA subfamily.</text>
</comment>
<dbReference type="GO" id="GO:0005525">
    <property type="term" value="F:GTP binding"/>
    <property type="evidence" value="ECO:0007669"/>
    <property type="project" value="UniProtKB-UniRule"/>
</dbReference>
<comment type="caution">
    <text evidence="6">The sequence shown here is derived from an EMBL/GenBank/DDBJ whole genome shotgun (WGS) entry which is preliminary data.</text>
</comment>
<feature type="binding site" evidence="3">
    <location>
        <position position="281"/>
    </location>
    <ligand>
        <name>Zn(2+)</name>
        <dbReference type="ChEBI" id="CHEBI:29105"/>
    </ligand>
</feature>
<dbReference type="OrthoDB" id="9809485at2"/>
<keyword evidence="3" id="KW-0690">Ribosome biogenesis</keyword>
<dbReference type="GO" id="GO:0003924">
    <property type="term" value="F:GTPase activity"/>
    <property type="evidence" value="ECO:0007669"/>
    <property type="project" value="UniProtKB-UniRule"/>
</dbReference>
<keyword evidence="3" id="KW-0694">RNA-binding</keyword>
<feature type="binding site" evidence="3">
    <location>
        <position position="287"/>
    </location>
    <ligand>
        <name>Zn(2+)</name>
        <dbReference type="ChEBI" id="CHEBI:29105"/>
    </ligand>
</feature>
<feature type="binding site" evidence="3">
    <location>
        <position position="279"/>
    </location>
    <ligand>
        <name>Zn(2+)</name>
        <dbReference type="ChEBI" id="CHEBI:29105"/>
    </ligand>
</feature>
<dbReference type="GO" id="GO:0046872">
    <property type="term" value="F:metal ion binding"/>
    <property type="evidence" value="ECO:0007669"/>
    <property type="project" value="UniProtKB-KW"/>
</dbReference>
<dbReference type="SUPFAM" id="SSF52540">
    <property type="entry name" value="P-loop containing nucleoside triphosphate hydrolases"/>
    <property type="match status" value="1"/>
</dbReference>
<comment type="cofactor">
    <cofactor evidence="3">
        <name>Zn(2+)</name>
        <dbReference type="ChEBI" id="CHEBI:29105"/>
    </cofactor>
    <text evidence="3">Binds 1 zinc ion per subunit.</text>
</comment>
<keyword evidence="1 3" id="KW-0547">Nucleotide-binding</keyword>
<dbReference type="GO" id="GO:0042274">
    <property type="term" value="P:ribosomal small subunit biogenesis"/>
    <property type="evidence" value="ECO:0007669"/>
    <property type="project" value="UniProtKB-UniRule"/>
</dbReference>
<evidence type="ECO:0000259" key="4">
    <source>
        <dbReference type="PROSITE" id="PS50936"/>
    </source>
</evidence>
<dbReference type="PANTHER" id="PTHR32120">
    <property type="entry name" value="SMALL RIBOSOMAL SUBUNIT BIOGENESIS GTPASE RSGA"/>
    <property type="match status" value="1"/>
</dbReference>
<feature type="domain" description="EngC GTPase" evidence="4">
    <location>
        <begin position="85"/>
        <end position="248"/>
    </location>
</feature>
<keyword evidence="3" id="KW-0699">rRNA-binding</keyword>
<dbReference type="PROSITE" id="PS51721">
    <property type="entry name" value="G_CP"/>
    <property type="match status" value="1"/>
</dbReference>
<dbReference type="InterPro" id="IPR010914">
    <property type="entry name" value="RsgA_GTPase_dom"/>
</dbReference>
<dbReference type="HAMAP" id="MF_01820">
    <property type="entry name" value="GTPase_RsgA"/>
    <property type="match status" value="1"/>
</dbReference>
<organism evidence="6 7">
    <name type="scientific">Polynucleobacter cosmopolitanus</name>
    <dbReference type="NCBI Taxonomy" id="351345"/>
    <lineage>
        <taxon>Bacteria</taxon>
        <taxon>Pseudomonadati</taxon>
        <taxon>Pseudomonadota</taxon>
        <taxon>Betaproteobacteria</taxon>
        <taxon>Burkholderiales</taxon>
        <taxon>Burkholderiaceae</taxon>
        <taxon>Polynucleobacter</taxon>
    </lineage>
</organism>
<dbReference type="GO" id="GO:0019843">
    <property type="term" value="F:rRNA binding"/>
    <property type="evidence" value="ECO:0007669"/>
    <property type="project" value="UniProtKB-KW"/>
</dbReference>
<evidence type="ECO:0000256" key="1">
    <source>
        <dbReference type="ARBA" id="ARBA00022741"/>
    </source>
</evidence>
<evidence type="ECO:0000256" key="3">
    <source>
        <dbReference type="HAMAP-Rule" id="MF_01820"/>
    </source>
</evidence>
<reference evidence="6 7" key="1">
    <citation type="submission" date="2017-06" db="EMBL/GenBank/DDBJ databases">
        <title>Reclassification of a Polynucleobacter cosmopolitanus strain isolated from tropical Lake Victoria as Polynucleobacter victoriensis comb. nov.</title>
        <authorList>
            <person name="Hahn M.W."/>
        </authorList>
    </citation>
    <scope>NUCLEOTIDE SEQUENCE [LARGE SCALE GENOMIC DNA]</scope>
    <source>
        <strain evidence="6 7">MWH-MoIso2</strain>
    </source>
</reference>
<dbReference type="Proteomes" id="UP000215188">
    <property type="component" value="Unassembled WGS sequence"/>
</dbReference>
<keyword evidence="3" id="KW-0862">Zinc</keyword>
<accession>A0A229FWX8</accession>
<comment type="subunit">
    <text evidence="3">Monomer. Associates with 30S ribosomal subunit, binds 16S rRNA.</text>
</comment>
<gene>
    <name evidence="3 6" type="primary">rsgA</name>
    <name evidence="6" type="ORF">AOC33_04965</name>
</gene>
<keyword evidence="2 3" id="KW-0342">GTP-binding</keyword>
<dbReference type="PROSITE" id="PS50936">
    <property type="entry name" value="ENGC_GTPASE"/>
    <property type="match status" value="1"/>
</dbReference>
<dbReference type="EC" id="3.6.1.-" evidence="3"/>
<dbReference type="GO" id="GO:0005737">
    <property type="term" value="C:cytoplasm"/>
    <property type="evidence" value="ECO:0007669"/>
    <property type="project" value="UniProtKB-SubCell"/>
</dbReference>
<comment type="subcellular location">
    <subcellularLocation>
        <location evidence="3">Cytoplasm</location>
    </subcellularLocation>
</comment>
<evidence type="ECO:0000256" key="2">
    <source>
        <dbReference type="ARBA" id="ARBA00023134"/>
    </source>
</evidence>
<keyword evidence="7" id="KW-1185">Reference proteome</keyword>
<keyword evidence="3" id="KW-0963">Cytoplasm</keyword>
<dbReference type="EMBL" id="NJGG01000001">
    <property type="protein sequence ID" value="OXL16413.1"/>
    <property type="molecule type" value="Genomic_DNA"/>
</dbReference>
<dbReference type="PANTHER" id="PTHR32120:SF11">
    <property type="entry name" value="SMALL RIBOSOMAL SUBUNIT BIOGENESIS GTPASE RSGA 1, MITOCHONDRIAL-RELATED"/>
    <property type="match status" value="1"/>
</dbReference>
<dbReference type="Gene3D" id="1.10.40.50">
    <property type="entry name" value="Probable gtpase engc, domain 3"/>
    <property type="match status" value="1"/>
</dbReference>
<evidence type="ECO:0000313" key="6">
    <source>
        <dbReference type="EMBL" id="OXL16413.1"/>
    </source>
</evidence>
<evidence type="ECO:0000259" key="5">
    <source>
        <dbReference type="PROSITE" id="PS51721"/>
    </source>
</evidence>
<dbReference type="InterPro" id="IPR027417">
    <property type="entry name" value="P-loop_NTPase"/>
</dbReference>
<dbReference type="NCBIfam" id="TIGR00157">
    <property type="entry name" value="ribosome small subunit-dependent GTPase A"/>
    <property type="match status" value="1"/>
</dbReference>
<dbReference type="InterPro" id="IPR030378">
    <property type="entry name" value="G_CP_dom"/>
</dbReference>
<keyword evidence="3" id="KW-0378">Hydrolase</keyword>
<dbReference type="Pfam" id="PF03193">
    <property type="entry name" value="RsgA_GTPase"/>
    <property type="match status" value="1"/>
</dbReference>
<dbReference type="Gene3D" id="3.40.50.300">
    <property type="entry name" value="P-loop containing nucleotide triphosphate hydrolases"/>
    <property type="match status" value="1"/>
</dbReference>
<comment type="function">
    <text evidence="3">One of several proteins that assist in the late maturation steps of the functional core of the 30S ribosomal subunit. Helps release RbfA from mature subunits. May play a role in the assembly of ribosomal proteins into the subunit. Circularly permuted GTPase that catalyzes slow GTP hydrolysis, GTPase activity is stimulated by the 30S ribosomal subunit.</text>
</comment>
<feature type="binding site" evidence="3">
    <location>
        <begin position="124"/>
        <end position="127"/>
    </location>
    <ligand>
        <name>GTP</name>
        <dbReference type="ChEBI" id="CHEBI:37565"/>
    </ligand>
</feature>
<dbReference type="RefSeq" id="WP_089515439.1">
    <property type="nucleotide sequence ID" value="NZ_NJGG01000001.1"/>
</dbReference>
<evidence type="ECO:0000313" key="7">
    <source>
        <dbReference type="Proteomes" id="UP000215188"/>
    </source>
</evidence>
<feature type="binding site" evidence="3">
    <location>
        <begin position="177"/>
        <end position="185"/>
    </location>
    <ligand>
        <name>GTP</name>
        <dbReference type="ChEBI" id="CHEBI:37565"/>
    </ligand>
</feature>